<keyword evidence="1" id="KW-0732">Signal</keyword>
<sequence>MRILAAILLLAFAASPALAQTDDDVFAALEGVYGIEAAGNFDAYFTTITTAFAEGDSQTLADMGSYPFEVAANGELYDIFTPQDFTGNFDALLLPETIDAIANQDYADLIVTDEGVGFANGALWLANVCSDDSCSTSAWLITRINN</sequence>
<dbReference type="Proteomes" id="UP001061862">
    <property type="component" value="Chromosome"/>
</dbReference>
<keyword evidence="3" id="KW-1185">Reference proteome</keyword>
<dbReference type="EMBL" id="CP104965">
    <property type="protein sequence ID" value="UXN71708.1"/>
    <property type="molecule type" value="Genomic_DNA"/>
</dbReference>
<proteinExistence type="predicted"/>
<feature type="chain" id="PRO_5046329576" evidence="1">
    <location>
        <begin position="20"/>
        <end position="146"/>
    </location>
</feature>
<name>A0ABY6CIX0_9HYPH</name>
<gene>
    <name evidence="2" type="ORF">N8A98_11190</name>
</gene>
<accession>A0ABY6CIX0</accession>
<evidence type="ECO:0000256" key="1">
    <source>
        <dbReference type="SAM" id="SignalP"/>
    </source>
</evidence>
<protein>
    <submittedName>
        <fullName evidence="2">Uncharacterized protein</fullName>
    </submittedName>
</protein>
<evidence type="ECO:0000313" key="2">
    <source>
        <dbReference type="EMBL" id="UXN71708.1"/>
    </source>
</evidence>
<reference evidence="2 3" key="1">
    <citation type="submission" date="2022-09" db="EMBL/GenBank/DDBJ databases">
        <title>Interaction between co-microsymbionts with complementary sets of symbiotic genes in legume-rhizobium systems.</title>
        <authorList>
            <person name="Safronova V."/>
            <person name="Sazanova A."/>
            <person name="Afonin A."/>
            <person name="Chirak E."/>
        </authorList>
    </citation>
    <scope>NUCLEOTIDE SEQUENCE [LARGE SCALE GENOMIC DNA]</scope>
    <source>
        <strain evidence="2 3">A18/4-1</strain>
    </source>
</reference>
<organism evidence="2 3">
    <name type="scientific">Devosia neptuniae</name>
    <dbReference type="NCBI Taxonomy" id="191302"/>
    <lineage>
        <taxon>Bacteria</taxon>
        <taxon>Pseudomonadati</taxon>
        <taxon>Pseudomonadota</taxon>
        <taxon>Alphaproteobacteria</taxon>
        <taxon>Hyphomicrobiales</taxon>
        <taxon>Devosiaceae</taxon>
        <taxon>Devosia</taxon>
    </lineage>
</organism>
<evidence type="ECO:0000313" key="3">
    <source>
        <dbReference type="Proteomes" id="UP001061862"/>
    </source>
</evidence>
<feature type="signal peptide" evidence="1">
    <location>
        <begin position="1"/>
        <end position="19"/>
    </location>
</feature>
<dbReference type="RefSeq" id="WP_262171383.1">
    <property type="nucleotide sequence ID" value="NZ_CP104965.1"/>
</dbReference>